<dbReference type="PANTHER" id="PTHR43245">
    <property type="entry name" value="BIFUNCTIONAL POLYMYXIN RESISTANCE PROTEIN ARNA"/>
    <property type="match status" value="1"/>
</dbReference>
<evidence type="ECO:0000313" key="5">
    <source>
        <dbReference type="Proteomes" id="UP001162541"/>
    </source>
</evidence>
<organism evidence="3 4">
    <name type="scientific">Marchantia polymorpha subsp. ruderalis</name>
    <dbReference type="NCBI Taxonomy" id="1480154"/>
    <lineage>
        <taxon>Eukaryota</taxon>
        <taxon>Viridiplantae</taxon>
        <taxon>Streptophyta</taxon>
        <taxon>Embryophyta</taxon>
        <taxon>Marchantiophyta</taxon>
        <taxon>Marchantiopsida</taxon>
        <taxon>Marchantiidae</taxon>
        <taxon>Marchantiales</taxon>
        <taxon>Marchantiaceae</taxon>
        <taxon>Marchantia</taxon>
    </lineage>
</organism>
<sequence>MAPRLDLDGRCIQPLKICIIGAGGFIGSHLCEALLWNTEHSIIAVDIFCDKIQHLLSPGEEWSNRIDFFMINIKHDPQTEKLIKISDVVINLAAICTPADYNTRPLDTIYSNFIDALPVVGFCRDYKKRLIHFSTCEVYGKTIGSFLPKNDPLRQHPNFYVLKEDESPCIFGSIDKQRWSYGCAKQLLERLVYAEGAENDLKFTIVRPFNWIGPRMDFIPGVDGPSHAVPRVLACFSMALMKEEPLKLVDGGKAQRTFCYIKDAIDAVLRIIENPDRANMRIFNVGNPMNEASVKELAEIMTDVYCKISGKSKPNMTTVDISSKEFYGEGYEDSDRRIPDMKLVTTELEWQPTTSLHDLLEFTLVYQHKTYSQAVRECISKKLSTSDL</sequence>
<evidence type="ECO:0000259" key="1">
    <source>
        <dbReference type="Pfam" id="PF01370"/>
    </source>
</evidence>
<reference evidence="5" key="3">
    <citation type="journal article" date="2020" name="Curr. Biol.">
        <title>Chromatin organization in early land plants reveals an ancestral association between H3K27me3, transposons, and constitutive heterochromatin.</title>
        <authorList>
            <person name="Montgomery S.A."/>
            <person name="Tanizawa Y."/>
            <person name="Galik B."/>
            <person name="Wang N."/>
            <person name="Ito T."/>
            <person name="Mochizuki T."/>
            <person name="Akimcheva S."/>
            <person name="Bowman J.L."/>
            <person name="Cognat V."/>
            <person name="Marechal-Drouard L."/>
            <person name="Ekker H."/>
            <person name="Hong S.F."/>
            <person name="Kohchi T."/>
            <person name="Lin S.S."/>
            <person name="Liu L.D."/>
            <person name="Nakamura Y."/>
            <person name="Valeeva L.R."/>
            <person name="Shakirov E.V."/>
            <person name="Shippen D.E."/>
            <person name="Wei W.L."/>
            <person name="Yagura M."/>
            <person name="Yamaoka S."/>
            <person name="Yamato K.T."/>
            <person name="Liu C."/>
            <person name="Berger F."/>
        </authorList>
    </citation>
    <scope>NUCLEOTIDE SEQUENCE [LARGE SCALE GENOMIC DNA]</scope>
    <source>
        <strain evidence="5">Tak-1</strain>
    </source>
</reference>
<dbReference type="PANTHER" id="PTHR43245:SF13">
    <property type="entry name" value="UDP-D-APIOSE_UDP-D-XYLOSE SYNTHASE 2"/>
    <property type="match status" value="1"/>
</dbReference>
<dbReference type="Gene3D" id="3.40.50.720">
    <property type="entry name" value="NAD(P)-binding Rossmann-like Domain"/>
    <property type="match status" value="1"/>
</dbReference>
<keyword evidence="4" id="KW-1185">Reference proteome</keyword>
<dbReference type="EMBL" id="LVLJ01003591">
    <property type="protein sequence ID" value="OAE20725.1"/>
    <property type="molecule type" value="Genomic_DNA"/>
</dbReference>
<name>A0A176VLA7_MARPO</name>
<dbReference type="Pfam" id="PF01370">
    <property type="entry name" value="Epimerase"/>
    <property type="match status" value="1"/>
</dbReference>
<dbReference type="InterPro" id="IPR001509">
    <property type="entry name" value="Epimerase_deHydtase"/>
</dbReference>
<dbReference type="AlphaFoldDB" id="A0A176VLA7"/>
<dbReference type="SUPFAM" id="SSF51735">
    <property type="entry name" value="NAD(P)-binding Rossmann-fold domains"/>
    <property type="match status" value="1"/>
</dbReference>
<dbReference type="InterPro" id="IPR050177">
    <property type="entry name" value="Lipid_A_modif_metabolic_enz"/>
</dbReference>
<reference evidence="3 4" key="1">
    <citation type="submission" date="2016-03" db="EMBL/GenBank/DDBJ databases">
        <title>Mechanisms controlling the formation of the plant cell surface in tip-growing cells are functionally conserved among land plants.</title>
        <authorList>
            <person name="Honkanen S."/>
            <person name="Jones V.A."/>
            <person name="Morieri G."/>
            <person name="Champion C."/>
            <person name="Hetherington A.J."/>
            <person name="Kelly S."/>
            <person name="Saint-Marcoux D."/>
            <person name="Proust H."/>
            <person name="Prescott H."/>
            <person name="Dolan L."/>
        </authorList>
    </citation>
    <scope>NUCLEOTIDE SEQUENCE [LARGE SCALE GENOMIC DNA]</scope>
    <source>
        <strain evidence="4">cv. Tak-1 and cv. Tak-2</strain>
        <tissue evidence="3">Whole gametophyte</tissue>
    </source>
</reference>
<protein>
    <recommendedName>
        <fullName evidence="1">NAD-dependent epimerase/dehydratase domain-containing protein</fullName>
    </recommendedName>
</protein>
<proteinExistence type="predicted"/>
<evidence type="ECO:0000313" key="2">
    <source>
        <dbReference type="EMBL" id="BBM98429.1"/>
    </source>
</evidence>
<dbReference type="Proteomes" id="UP000077202">
    <property type="component" value="Unassembled WGS sequence"/>
</dbReference>
<dbReference type="Proteomes" id="UP001162541">
    <property type="component" value="Chromosome 1"/>
</dbReference>
<dbReference type="EMBL" id="AP019866">
    <property type="protein sequence ID" value="BBM98429.1"/>
    <property type="molecule type" value="Genomic_DNA"/>
</dbReference>
<feature type="domain" description="NAD-dependent epimerase/dehydratase" evidence="1">
    <location>
        <begin position="17"/>
        <end position="286"/>
    </location>
</feature>
<dbReference type="InterPro" id="IPR036291">
    <property type="entry name" value="NAD(P)-bd_dom_sf"/>
</dbReference>
<evidence type="ECO:0000313" key="3">
    <source>
        <dbReference type="EMBL" id="OAE20725.1"/>
    </source>
</evidence>
<evidence type="ECO:0000313" key="4">
    <source>
        <dbReference type="Proteomes" id="UP000077202"/>
    </source>
</evidence>
<accession>A0A176VLA7</accession>
<gene>
    <name evidence="3" type="ORF">AXG93_154s2000</name>
    <name evidence="2" type="ORF">Mp_1g13460</name>
</gene>
<reference evidence="2" key="2">
    <citation type="journal article" date="2019" name="Curr. Biol.">
        <title>Chromatin organization in early land plants reveals an ancestral association between H3K27me3, transposons, and constitutive heterochromatin.</title>
        <authorList>
            <person name="Montgomery S.A."/>
            <person name="Tanizawa Y."/>
            <person name="Galik B."/>
            <person name="Wang N."/>
            <person name="Ito T."/>
            <person name="Mochizuki T."/>
            <person name="Akimcheva S."/>
            <person name="Bowman J."/>
            <person name="Cognat V."/>
            <person name="Drouard L."/>
            <person name="Ekker H."/>
            <person name="Houng S."/>
            <person name="Kohchi T."/>
            <person name="Lin S."/>
            <person name="Liu L.D."/>
            <person name="Nakamura Y."/>
            <person name="Valeeva L.R."/>
            <person name="Shakirov E.V."/>
            <person name="Shippen D.E."/>
            <person name="Wei W."/>
            <person name="Yagura M."/>
            <person name="Yamaoka S."/>
            <person name="Yamato K.T."/>
            <person name="Liu C."/>
            <person name="Berger F."/>
        </authorList>
    </citation>
    <scope>NUCLEOTIDE SEQUENCE [LARGE SCALE GENOMIC DNA]</scope>
    <source>
        <strain evidence="2">Tak-1</strain>
    </source>
</reference>